<dbReference type="RefSeq" id="XP_027773349.1">
    <property type="nucleotide sequence ID" value="XM_027917548.1"/>
</dbReference>
<evidence type="ECO:0000313" key="3">
    <source>
        <dbReference type="RefSeq" id="XP_027773349.1"/>
    </source>
</evidence>
<keyword evidence="2" id="KW-1185">Reference proteome</keyword>
<feature type="compositionally biased region" description="Polar residues" evidence="1">
    <location>
        <begin position="146"/>
        <end position="155"/>
    </location>
</feature>
<feature type="region of interest" description="Disordered" evidence="1">
    <location>
        <begin position="142"/>
        <end position="162"/>
    </location>
</feature>
<gene>
    <name evidence="3" type="primary">LOC107022240</name>
</gene>
<evidence type="ECO:0000256" key="1">
    <source>
        <dbReference type="SAM" id="MobiDB-lite"/>
    </source>
</evidence>
<sequence>MVSNDLKERFDTENGPRVFQLHREIATQALGTSSISSYFTKLKDMLVEFDSLVPCPGSICPESRKYDEHYQYQRLLQILTGLNKTYSQARSQILMMIPIPNINKAYAMLVSEESQRNSGKVGDNADGISLFSSNGPQQGFLGLGSSGKSAPTRSSGPLGPYGRGNYKGKNGHLFCDYCKWKGHTRETCYKLQGFPEDSKPKKKNTYSPQYSANVMLVSAGPNLFTCRNSQQKDVSSSSSNHGGYIMFTREQYDQILKMFHKEDLPNGVVKGIGKEVDGLYNIQMPVKEKHKSHTMTTNTITSNEENSLADIEIWHRRLGHIPAKVLKQISTLKFQRGCSHIQPCNVFPLQGKLDCPFQIVQTQVVNLFTPYMVMFGDHIECLVMMVVDFFSH</sequence>
<dbReference type="GeneID" id="107022240"/>
<accession>A0ABM1VC81</accession>
<reference evidence="3" key="2">
    <citation type="submission" date="2025-08" db="UniProtKB">
        <authorList>
            <consortium name="RefSeq"/>
        </authorList>
    </citation>
    <scope>IDENTIFICATION</scope>
</reference>
<dbReference type="PANTHER" id="PTHR34222">
    <property type="entry name" value="GAG_PRE-INTEGRS DOMAIN-CONTAINING PROTEIN"/>
    <property type="match status" value="1"/>
</dbReference>
<dbReference type="PANTHER" id="PTHR34222:SF82">
    <property type="entry name" value="CCHC-TYPE DOMAIN-CONTAINING PROTEIN"/>
    <property type="match status" value="1"/>
</dbReference>
<proteinExistence type="predicted"/>
<protein>
    <submittedName>
        <fullName evidence="3">Uncharacterized protein LOC107022240</fullName>
    </submittedName>
</protein>
<evidence type="ECO:0000313" key="2">
    <source>
        <dbReference type="Proteomes" id="UP000694930"/>
    </source>
</evidence>
<reference evidence="2" key="1">
    <citation type="journal article" date="2014" name="Nat. Genet.">
        <title>The genome of the stress-tolerant wild tomato species Solanum pennellii.</title>
        <authorList>
            <person name="Bolger A."/>
            <person name="Scossa F."/>
            <person name="Bolger M.E."/>
            <person name="Lanz C."/>
            <person name="Maumus F."/>
            <person name="Tohge T."/>
            <person name="Quesneville H."/>
            <person name="Alseekh S."/>
            <person name="Sorensen I."/>
            <person name="Lichtenstein G."/>
            <person name="Fich E.A."/>
            <person name="Conte M."/>
            <person name="Keller H."/>
            <person name="Schneeberger K."/>
            <person name="Schwacke R."/>
            <person name="Ofner I."/>
            <person name="Vrebalov J."/>
            <person name="Xu Y."/>
            <person name="Osorio S."/>
            <person name="Aflitos S.A."/>
            <person name="Schijlen E."/>
            <person name="Jimenez-Gomez J.M."/>
            <person name="Ryngajllo M."/>
            <person name="Kimura S."/>
            <person name="Kumar R."/>
            <person name="Koenig D."/>
            <person name="Headland L.R."/>
            <person name="Maloof J.N."/>
            <person name="Sinha N."/>
            <person name="van Ham R.C."/>
            <person name="Lankhorst R.K."/>
            <person name="Mao L."/>
            <person name="Vogel A."/>
            <person name="Arsova B."/>
            <person name="Panstruga R."/>
            <person name="Fei Z."/>
            <person name="Rose J.K."/>
            <person name="Zamir D."/>
            <person name="Carrari F."/>
            <person name="Giovannoni J.J."/>
            <person name="Weigel D."/>
            <person name="Usadel B."/>
            <person name="Fernie A.R."/>
        </authorList>
    </citation>
    <scope>NUCLEOTIDE SEQUENCE [LARGE SCALE GENOMIC DNA]</scope>
    <source>
        <strain evidence="2">cv. LA0716</strain>
    </source>
</reference>
<dbReference type="Proteomes" id="UP000694930">
    <property type="component" value="Chromosome 6"/>
</dbReference>
<name>A0ABM1VC81_SOLPN</name>
<organism evidence="2 3">
    <name type="scientific">Solanum pennellii</name>
    <name type="common">Tomato</name>
    <name type="synonym">Lycopersicon pennellii</name>
    <dbReference type="NCBI Taxonomy" id="28526"/>
    <lineage>
        <taxon>Eukaryota</taxon>
        <taxon>Viridiplantae</taxon>
        <taxon>Streptophyta</taxon>
        <taxon>Embryophyta</taxon>
        <taxon>Tracheophyta</taxon>
        <taxon>Spermatophyta</taxon>
        <taxon>Magnoliopsida</taxon>
        <taxon>eudicotyledons</taxon>
        <taxon>Gunneridae</taxon>
        <taxon>Pentapetalae</taxon>
        <taxon>asterids</taxon>
        <taxon>lamiids</taxon>
        <taxon>Solanales</taxon>
        <taxon>Solanaceae</taxon>
        <taxon>Solanoideae</taxon>
        <taxon>Solaneae</taxon>
        <taxon>Solanum</taxon>
        <taxon>Solanum subgen. Lycopersicon</taxon>
    </lineage>
</organism>